<sequence>MTGAHAAEIERGERFEFGKNWSRFLHVLDEDRIAEAERSLREMLDLGADGRLDGVRFLDIGSGSGLFSLAARRLGARVHSFDYDPHSVACTRELRRRYFADDAAWTVEEGSVLDADYVRSLGTFDVVYSWGVLHHTGQMWTALANAESAVAPGGRLFVAIYNHQIYWSSFYKRLKRAYVSAPRPGKWLIAGGFIAGQVVKGGVKDVLTLTNPARRYRLKRRERGMSMLHDWIDWVGGYPFEVAKPEEIFAFFRGRGYELRRLKTCGNGVGCNEFVFERASPAAPRGDR</sequence>
<dbReference type="InterPro" id="IPR013217">
    <property type="entry name" value="Methyltransf_12"/>
</dbReference>
<evidence type="ECO:0000256" key="1">
    <source>
        <dbReference type="ARBA" id="ARBA00022603"/>
    </source>
</evidence>
<dbReference type="SUPFAM" id="SSF53335">
    <property type="entry name" value="S-adenosyl-L-methionine-dependent methyltransferases"/>
    <property type="match status" value="1"/>
</dbReference>
<evidence type="ECO:0000259" key="4">
    <source>
        <dbReference type="Pfam" id="PF08242"/>
    </source>
</evidence>
<dbReference type="Gene3D" id="3.40.50.150">
    <property type="entry name" value="Vaccinia Virus protein VP39"/>
    <property type="match status" value="1"/>
</dbReference>
<protein>
    <submittedName>
        <fullName evidence="5">Methyltransferase type 12</fullName>
    </submittedName>
</protein>
<dbReference type="KEGG" id="gba:J421_3500"/>
<dbReference type="Proteomes" id="UP000019151">
    <property type="component" value="Chromosome"/>
</dbReference>
<name>W0RKS1_9BACT</name>
<dbReference type="eggNOG" id="COG2264">
    <property type="taxonomic scope" value="Bacteria"/>
</dbReference>
<keyword evidence="2 5" id="KW-0808">Transferase</keyword>
<dbReference type="PANTHER" id="PTHR43464">
    <property type="entry name" value="METHYLTRANSFERASE"/>
    <property type="match status" value="1"/>
</dbReference>
<dbReference type="Pfam" id="PF08242">
    <property type="entry name" value="Methyltransf_12"/>
    <property type="match status" value="1"/>
</dbReference>
<dbReference type="HOGENOM" id="CLU_057664_0_0_0"/>
<keyword evidence="1 5" id="KW-0489">Methyltransferase</keyword>
<dbReference type="AlphaFoldDB" id="W0RKS1"/>
<evidence type="ECO:0000256" key="2">
    <source>
        <dbReference type="ARBA" id="ARBA00022679"/>
    </source>
</evidence>
<dbReference type="RefSeq" id="WP_025412496.1">
    <property type="nucleotide sequence ID" value="NZ_CP007128.1"/>
</dbReference>
<accession>W0RKS1</accession>
<dbReference type="CDD" id="cd02440">
    <property type="entry name" value="AdoMet_MTases"/>
    <property type="match status" value="1"/>
</dbReference>
<proteinExistence type="predicted"/>
<evidence type="ECO:0000256" key="3">
    <source>
        <dbReference type="ARBA" id="ARBA00022691"/>
    </source>
</evidence>
<dbReference type="OrthoDB" id="3206826at2"/>
<dbReference type="GO" id="GO:0008168">
    <property type="term" value="F:methyltransferase activity"/>
    <property type="evidence" value="ECO:0007669"/>
    <property type="project" value="UniProtKB-KW"/>
</dbReference>
<feature type="domain" description="Methyltransferase type 12" evidence="4">
    <location>
        <begin position="58"/>
        <end position="156"/>
    </location>
</feature>
<keyword evidence="6" id="KW-1185">Reference proteome</keyword>
<dbReference type="STRING" id="861299.J421_3500"/>
<evidence type="ECO:0000313" key="5">
    <source>
        <dbReference type="EMBL" id="AHG91037.1"/>
    </source>
</evidence>
<reference evidence="5 6" key="1">
    <citation type="journal article" date="2014" name="Genome Announc.">
        <title>Genome Sequence and Methylome of Soil Bacterium Gemmatirosa kalamazoonensis KBS708T, a Member of the Rarely Cultivated Gemmatimonadetes Phylum.</title>
        <authorList>
            <person name="Debruyn J.M."/>
            <person name="Radosevich M."/>
            <person name="Wommack K.E."/>
            <person name="Polson S.W."/>
            <person name="Hauser L.J."/>
            <person name="Fawaz M.N."/>
            <person name="Korlach J."/>
            <person name="Tsai Y.C."/>
        </authorList>
    </citation>
    <scope>NUCLEOTIDE SEQUENCE [LARGE SCALE GENOMIC DNA]</scope>
    <source>
        <strain evidence="5 6">KBS708</strain>
    </source>
</reference>
<dbReference type="GO" id="GO:0032259">
    <property type="term" value="P:methylation"/>
    <property type="evidence" value="ECO:0007669"/>
    <property type="project" value="UniProtKB-KW"/>
</dbReference>
<dbReference type="PATRIC" id="fig|861299.3.peg.3552"/>
<evidence type="ECO:0000313" key="6">
    <source>
        <dbReference type="Proteomes" id="UP000019151"/>
    </source>
</evidence>
<dbReference type="InterPro" id="IPR029063">
    <property type="entry name" value="SAM-dependent_MTases_sf"/>
</dbReference>
<dbReference type="InParanoid" id="W0RKS1"/>
<keyword evidence="3" id="KW-0949">S-adenosyl-L-methionine</keyword>
<gene>
    <name evidence="5" type="ORF">J421_3500</name>
</gene>
<dbReference type="EMBL" id="CP007128">
    <property type="protein sequence ID" value="AHG91037.1"/>
    <property type="molecule type" value="Genomic_DNA"/>
</dbReference>
<dbReference type="PANTHER" id="PTHR43464:SF19">
    <property type="entry name" value="UBIQUINONE BIOSYNTHESIS O-METHYLTRANSFERASE, MITOCHONDRIAL"/>
    <property type="match status" value="1"/>
</dbReference>
<organism evidence="5 6">
    <name type="scientific">Gemmatirosa kalamazoonensis</name>
    <dbReference type="NCBI Taxonomy" id="861299"/>
    <lineage>
        <taxon>Bacteria</taxon>
        <taxon>Pseudomonadati</taxon>
        <taxon>Gemmatimonadota</taxon>
        <taxon>Gemmatimonadia</taxon>
        <taxon>Gemmatimonadales</taxon>
        <taxon>Gemmatimonadaceae</taxon>
        <taxon>Gemmatirosa</taxon>
    </lineage>
</organism>